<dbReference type="InterPro" id="IPR036388">
    <property type="entry name" value="WH-like_DNA-bd_sf"/>
</dbReference>
<keyword evidence="3" id="KW-0949">S-adenosyl-L-methionine</keyword>
<dbReference type="SUPFAM" id="SSF46785">
    <property type="entry name" value="Winged helix' DNA-binding domain"/>
    <property type="match status" value="1"/>
</dbReference>
<evidence type="ECO:0000259" key="5">
    <source>
        <dbReference type="Pfam" id="PF00891"/>
    </source>
</evidence>
<protein>
    <submittedName>
        <fullName evidence="7">O-methyltransferase lepI</fullName>
    </submittedName>
</protein>
<dbReference type="Pfam" id="PF00891">
    <property type="entry name" value="Methyltransf_2"/>
    <property type="match status" value="1"/>
</dbReference>
<dbReference type="SUPFAM" id="SSF53335">
    <property type="entry name" value="S-adenosyl-L-methionine-dependent methyltransferases"/>
    <property type="match status" value="1"/>
</dbReference>
<dbReference type="PROSITE" id="PS51683">
    <property type="entry name" value="SAM_OMT_II"/>
    <property type="match status" value="1"/>
</dbReference>
<name>A0A8T9C3Z7_9HELO</name>
<dbReference type="GO" id="GO:0032259">
    <property type="term" value="P:methylation"/>
    <property type="evidence" value="ECO:0007669"/>
    <property type="project" value="UniProtKB-KW"/>
</dbReference>
<accession>A0A8T9C3Z7</accession>
<evidence type="ECO:0000259" key="6">
    <source>
        <dbReference type="Pfam" id="PF08100"/>
    </source>
</evidence>
<dbReference type="InterPro" id="IPR036390">
    <property type="entry name" value="WH_DNA-bd_sf"/>
</dbReference>
<dbReference type="OrthoDB" id="3340390at2759"/>
<evidence type="ECO:0000256" key="3">
    <source>
        <dbReference type="ARBA" id="ARBA00022691"/>
    </source>
</evidence>
<dbReference type="InterPro" id="IPR001077">
    <property type="entry name" value="COMT_C"/>
</dbReference>
<evidence type="ECO:0000256" key="4">
    <source>
        <dbReference type="PIRSR" id="PIRSR005739-1"/>
    </source>
</evidence>
<dbReference type="Proteomes" id="UP000469558">
    <property type="component" value="Unassembled WGS sequence"/>
</dbReference>
<comment type="caution">
    <text evidence="7">The sequence shown here is derived from an EMBL/GenBank/DDBJ whole genome shotgun (WGS) entry which is preliminary data.</text>
</comment>
<feature type="domain" description="O-methyltransferase C-terminal" evidence="5">
    <location>
        <begin position="231"/>
        <end position="374"/>
    </location>
</feature>
<feature type="active site" description="Proton acceptor" evidence="4">
    <location>
        <position position="304"/>
    </location>
</feature>
<evidence type="ECO:0000313" key="8">
    <source>
        <dbReference type="Proteomes" id="UP000469558"/>
    </source>
</evidence>
<organism evidence="7 8">
    <name type="scientific">Lachnellula suecica</name>
    <dbReference type="NCBI Taxonomy" id="602035"/>
    <lineage>
        <taxon>Eukaryota</taxon>
        <taxon>Fungi</taxon>
        <taxon>Dikarya</taxon>
        <taxon>Ascomycota</taxon>
        <taxon>Pezizomycotina</taxon>
        <taxon>Leotiomycetes</taxon>
        <taxon>Helotiales</taxon>
        <taxon>Lachnaceae</taxon>
        <taxon>Lachnellula</taxon>
    </lineage>
</organism>
<proteinExistence type="predicted"/>
<evidence type="ECO:0000313" key="7">
    <source>
        <dbReference type="EMBL" id="TVY75550.1"/>
    </source>
</evidence>
<dbReference type="GO" id="GO:0046983">
    <property type="term" value="F:protein dimerization activity"/>
    <property type="evidence" value="ECO:0007669"/>
    <property type="project" value="InterPro"/>
</dbReference>
<evidence type="ECO:0000256" key="1">
    <source>
        <dbReference type="ARBA" id="ARBA00022603"/>
    </source>
</evidence>
<dbReference type="InterPro" id="IPR029063">
    <property type="entry name" value="SAM-dependent_MTases_sf"/>
</dbReference>
<keyword evidence="2" id="KW-0808">Transferase</keyword>
<dbReference type="Gene3D" id="3.40.50.150">
    <property type="entry name" value="Vaccinia Virus protein VP39"/>
    <property type="match status" value="1"/>
</dbReference>
<dbReference type="PANTHER" id="PTHR43712:SF4">
    <property type="entry name" value="O-METHYLTRANSFERASE DOMAIN-CONTAINING PROTEIN"/>
    <property type="match status" value="1"/>
</dbReference>
<dbReference type="EMBL" id="QGMK01001023">
    <property type="protein sequence ID" value="TVY75550.1"/>
    <property type="molecule type" value="Genomic_DNA"/>
</dbReference>
<dbReference type="Pfam" id="PF08100">
    <property type="entry name" value="Dimerisation"/>
    <property type="match status" value="1"/>
</dbReference>
<dbReference type="AlphaFoldDB" id="A0A8T9C3Z7"/>
<keyword evidence="1" id="KW-0489">Methyltransferase</keyword>
<sequence length="395" mass="44562">MEKLDSVATQIKEATMAADEADRKRILNSLKELQYSIEKPKDTMQRISHCYMLTKEQHLVLSTIRTVLDLKVFNILVDSSGPVHLDALSKQSGADPILLGRLLRMLSSLGIIKETAEDEFGASTMTENLSIPEIQAGVYFSHDVLGPTFQALPEFLSSNGYQNVVETHKAAFQMGWNTNLPMWEWLHQRPKEIAHFNRFMTAQRSGTPNCFNFYPIEDKCKDWRAGDDRAVFVDVGGASGQQCVEFKKKFSNIPGRVILQDLPAVIEDACADGLPNGVEAMVHDFYKPQPVRGAKFYYLRAILHDHSDDKSILILKNIKEAMDQDSLILLDEIALPNQNIDWFATQTDITMLTAFGSMERTETQWNKLLESVGLRLQTISTYTYAHRLSIIAASL</sequence>
<dbReference type="Gene3D" id="1.10.10.10">
    <property type="entry name" value="Winged helix-like DNA-binding domain superfamily/Winged helix DNA-binding domain"/>
    <property type="match status" value="1"/>
</dbReference>
<dbReference type="PIRSF" id="PIRSF005739">
    <property type="entry name" value="O-mtase"/>
    <property type="match status" value="1"/>
</dbReference>
<feature type="domain" description="O-methyltransferase dimerisation" evidence="6">
    <location>
        <begin position="59"/>
        <end position="119"/>
    </location>
</feature>
<dbReference type="PANTHER" id="PTHR43712">
    <property type="entry name" value="PUTATIVE (AFU_ORTHOLOGUE AFUA_4G14580)-RELATED"/>
    <property type="match status" value="1"/>
</dbReference>
<reference evidence="7 8" key="1">
    <citation type="submission" date="2018-05" db="EMBL/GenBank/DDBJ databases">
        <title>Genome sequencing and assembly of the regulated plant pathogen Lachnellula willkommii and related sister species for the development of diagnostic species identification markers.</title>
        <authorList>
            <person name="Giroux E."/>
            <person name="Bilodeau G."/>
        </authorList>
    </citation>
    <scope>NUCLEOTIDE SEQUENCE [LARGE SCALE GENOMIC DNA]</scope>
    <source>
        <strain evidence="7 8">CBS 268.59</strain>
    </source>
</reference>
<gene>
    <name evidence="7" type="primary">lepI_2</name>
    <name evidence="7" type="ORF">LSUE1_G007260</name>
</gene>
<dbReference type="InterPro" id="IPR012967">
    <property type="entry name" value="COMT_dimerisation"/>
</dbReference>
<dbReference type="GO" id="GO:0008171">
    <property type="term" value="F:O-methyltransferase activity"/>
    <property type="evidence" value="ECO:0007669"/>
    <property type="project" value="InterPro"/>
</dbReference>
<evidence type="ECO:0000256" key="2">
    <source>
        <dbReference type="ARBA" id="ARBA00022679"/>
    </source>
</evidence>
<keyword evidence="8" id="KW-1185">Reference proteome</keyword>
<dbReference type="InterPro" id="IPR016461">
    <property type="entry name" value="COMT-like"/>
</dbReference>